<dbReference type="InterPro" id="IPR029058">
    <property type="entry name" value="AB_hydrolase_fold"/>
</dbReference>
<evidence type="ECO:0000313" key="4">
    <source>
        <dbReference type="Proteomes" id="UP001219630"/>
    </source>
</evidence>
<keyword evidence="1" id="KW-0378">Hydrolase</keyword>
<sequence>MVEMGCENVSGVEVLHAFPAGAGARPLPTVFFFHGYTSSKEVYSYFAYALAKAGFRVIAPDALMHGARFDGNEAQRWRSFWDIFLNNISELPVYLRWCHERGLIENERVAICGASMGGMTALAAMTQYPWLRACACFMGSGYFSALSQTLFPPVMPGDTDAADTLRQLAERVAPFDVTHQLDLLANRPLLLWHGQADEVIAAEESKRLYQALRQHSHVQHSHTQHSHTQHSHASQLTYLTEAGIGHKITPSALQAAADFFLRTL</sequence>
<accession>A0ABY8G4Z7</accession>
<dbReference type="NCBIfam" id="NF007857">
    <property type="entry name" value="PRK10566.1"/>
    <property type="match status" value="1"/>
</dbReference>
<dbReference type="Pfam" id="PF00326">
    <property type="entry name" value="Peptidase_S9"/>
    <property type="match status" value="1"/>
</dbReference>
<dbReference type="RefSeq" id="WP_125260530.1">
    <property type="nucleotide sequence ID" value="NZ_CP114280.1"/>
</dbReference>
<protein>
    <submittedName>
        <fullName evidence="3">Esterase</fullName>
    </submittedName>
</protein>
<gene>
    <name evidence="3" type="primary">yjfP</name>
    <name evidence="3" type="ORF">O1Q98_15345</name>
</gene>
<evidence type="ECO:0000313" key="3">
    <source>
        <dbReference type="EMBL" id="WFN55009.1"/>
    </source>
</evidence>
<dbReference type="SUPFAM" id="SSF53474">
    <property type="entry name" value="alpha/beta-Hydrolases"/>
    <property type="match status" value="1"/>
</dbReference>
<feature type="domain" description="Peptidase S9 prolyl oligopeptidase catalytic" evidence="2">
    <location>
        <begin position="92"/>
        <end position="230"/>
    </location>
</feature>
<organism evidence="3 4">
    <name type="scientific">Dickeya lacustris</name>
    <dbReference type="NCBI Taxonomy" id="2259638"/>
    <lineage>
        <taxon>Bacteria</taxon>
        <taxon>Pseudomonadati</taxon>
        <taxon>Pseudomonadota</taxon>
        <taxon>Gammaproteobacteria</taxon>
        <taxon>Enterobacterales</taxon>
        <taxon>Pectobacteriaceae</taxon>
        <taxon>Dickeya</taxon>
    </lineage>
</organism>
<dbReference type="PANTHER" id="PTHR22946:SF9">
    <property type="entry name" value="POLYKETIDE TRANSFERASE AF380"/>
    <property type="match status" value="1"/>
</dbReference>
<dbReference type="InterPro" id="IPR001375">
    <property type="entry name" value="Peptidase_S9_cat"/>
</dbReference>
<keyword evidence="4" id="KW-1185">Reference proteome</keyword>
<name>A0ABY8G4Z7_9GAMM</name>
<dbReference type="PANTHER" id="PTHR22946">
    <property type="entry name" value="DIENELACTONE HYDROLASE DOMAIN-CONTAINING PROTEIN-RELATED"/>
    <property type="match status" value="1"/>
</dbReference>
<dbReference type="Gene3D" id="3.40.50.1820">
    <property type="entry name" value="alpha/beta hydrolase"/>
    <property type="match status" value="1"/>
</dbReference>
<reference evidence="3 4" key="1">
    <citation type="submission" date="2022-12" db="EMBL/GenBank/DDBJ databases">
        <title>Complete genome sequencing of Dickeya lacustris type strain LMG30899.</title>
        <authorList>
            <person name="Dobhal S."/>
            <person name="Arizala D."/>
            <person name="Arif M."/>
        </authorList>
    </citation>
    <scope>NUCLEOTIDE SEQUENCE [LARGE SCALE GENOMIC DNA]</scope>
    <source>
        <strain evidence="3 4">LMG30899</strain>
    </source>
</reference>
<evidence type="ECO:0000259" key="2">
    <source>
        <dbReference type="Pfam" id="PF00326"/>
    </source>
</evidence>
<dbReference type="EMBL" id="CP114280">
    <property type="protein sequence ID" value="WFN55009.1"/>
    <property type="molecule type" value="Genomic_DNA"/>
</dbReference>
<evidence type="ECO:0000256" key="1">
    <source>
        <dbReference type="ARBA" id="ARBA00022801"/>
    </source>
</evidence>
<proteinExistence type="predicted"/>
<dbReference type="InterPro" id="IPR050261">
    <property type="entry name" value="FrsA_esterase"/>
</dbReference>
<dbReference type="Proteomes" id="UP001219630">
    <property type="component" value="Chromosome"/>
</dbReference>